<dbReference type="EMBL" id="CADEAL010000337">
    <property type="protein sequence ID" value="CAB1418732.1"/>
    <property type="molecule type" value="Genomic_DNA"/>
</dbReference>
<feature type="compositionally biased region" description="Polar residues" evidence="1">
    <location>
        <begin position="364"/>
        <end position="374"/>
    </location>
</feature>
<feature type="region of interest" description="Disordered" evidence="1">
    <location>
        <begin position="364"/>
        <end position="408"/>
    </location>
</feature>
<comment type="caution">
    <text evidence="2">The sequence shown here is derived from an EMBL/GenBank/DDBJ whole genome shotgun (WGS) entry which is preliminary data.</text>
</comment>
<gene>
    <name evidence="2" type="ORF">PLEPLA_LOCUS6558</name>
</gene>
<feature type="compositionally biased region" description="Low complexity" evidence="1">
    <location>
        <begin position="46"/>
        <end position="56"/>
    </location>
</feature>
<protein>
    <submittedName>
        <fullName evidence="2">Uncharacterized protein</fullName>
    </submittedName>
</protein>
<feature type="region of interest" description="Disordered" evidence="1">
    <location>
        <begin position="184"/>
        <end position="320"/>
    </location>
</feature>
<keyword evidence="3" id="KW-1185">Reference proteome</keyword>
<evidence type="ECO:0000313" key="2">
    <source>
        <dbReference type="EMBL" id="CAB1418732.1"/>
    </source>
</evidence>
<organism evidence="2 3">
    <name type="scientific">Pleuronectes platessa</name>
    <name type="common">European plaice</name>
    <dbReference type="NCBI Taxonomy" id="8262"/>
    <lineage>
        <taxon>Eukaryota</taxon>
        <taxon>Metazoa</taxon>
        <taxon>Chordata</taxon>
        <taxon>Craniata</taxon>
        <taxon>Vertebrata</taxon>
        <taxon>Euteleostomi</taxon>
        <taxon>Actinopterygii</taxon>
        <taxon>Neopterygii</taxon>
        <taxon>Teleostei</taxon>
        <taxon>Neoteleostei</taxon>
        <taxon>Acanthomorphata</taxon>
        <taxon>Carangaria</taxon>
        <taxon>Pleuronectiformes</taxon>
        <taxon>Pleuronectoidei</taxon>
        <taxon>Pleuronectidae</taxon>
        <taxon>Pleuronectes</taxon>
    </lineage>
</organism>
<feature type="region of interest" description="Disordered" evidence="1">
    <location>
        <begin position="1"/>
        <end position="57"/>
    </location>
</feature>
<feature type="compositionally biased region" description="Low complexity" evidence="1">
    <location>
        <begin position="16"/>
        <end position="26"/>
    </location>
</feature>
<dbReference type="AlphaFoldDB" id="A0A9N7TTN2"/>
<accession>A0A9N7TTN2</accession>
<name>A0A9N7TTN2_PLEPL</name>
<reference evidence="2" key="1">
    <citation type="submission" date="2020-03" db="EMBL/GenBank/DDBJ databases">
        <authorList>
            <person name="Weist P."/>
        </authorList>
    </citation>
    <scope>NUCLEOTIDE SEQUENCE</scope>
</reference>
<proteinExistence type="predicted"/>
<feature type="compositionally biased region" description="Basic and acidic residues" evidence="1">
    <location>
        <begin position="304"/>
        <end position="320"/>
    </location>
</feature>
<sequence>MGKEQDLLQAVKSGDLTSTQKLLSKLKSNRNTPSPLKTLSPDRDSSASSMDPSGPSRWLGCEAVQPLEAALSPELLNKPPTLRRRRSQPLSELRSECEHRGKNGGGDVMVLLMIQSSEATDSLNRTWQHGEESASVVVCSLGPLLLRSLEATDSRFVLSPLKRTAWRQTSSCWHWSPQSDLLHWTSSTGPPPPDLLHRTSSTGPPPPDLLRRTSSTGPPPQDLLHWTSSTGPPPSDLLRRTSSTGPPPQDLLHRTSSAGPPPPDLLRRTSSTGPPPPDLLHRTSSTGPPPPDLIHRTSSTGPPRIKERGTECDPPEKIQRGEELRSEAACVCQTEALSCNLAVTWSQRVGGGNDVVLTEALEAWSNSQEQSQDSEPGPFYTSFPKVIVPQSERQSTPFPPEGKDTLTE</sequence>
<evidence type="ECO:0000256" key="1">
    <source>
        <dbReference type="SAM" id="MobiDB-lite"/>
    </source>
</evidence>
<evidence type="ECO:0000313" key="3">
    <source>
        <dbReference type="Proteomes" id="UP001153269"/>
    </source>
</evidence>
<dbReference type="Proteomes" id="UP001153269">
    <property type="component" value="Unassembled WGS sequence"/>
</dbReference>
<feature type="region of interest" description="Disordered" evidence="1">
    <location>
        <begin position="71"/>
        <end position="104"/>
    </location>
</feature>